<dbReference type="KEGG" id="awo:Awo_c10600"/>
<dbReference type="EMBL" id="CP002987">
    <property type="protein sequence ID" value="AFA47846.1"/>
    <property type="molecule type" value="Genomic_DNA"/>
</dbReference>
<feature type="signal peptide" evidence="2">
    <location>
        <begin position="1"/>
        <end position="25"/>
    </location>
</feature>
<evidence type="ECO:0000256" key="2">
    <source>
        <dbReference type="SAM" id="SignalP"/>
    </source>
</evidence>
<dbReference type="PANTHER" id="PTHR30535:SF34">
    <property type="entry name" value="MOLYBDATE-BINDING PROTEIN MOLA"/>
    <property type="match status" value="1"/>
</dbReference>
<dbReference type="PROSITE" id="PS51257">
    <property type="entry name" value="PROKAR_LIPOPROTEIN"/>
    <property type="match status" value="1"/>
</dbReference>
<dbReference type="Proteomes" id="UP000007177">
    <property type="component" value="Chromosome"/>
</dbReference>
<dbReference type="AlphaFoldDB" id="H6LD07"/>
<dbReference type="HOGENOM" id="CLU_038034_13_1_9"/>
<dbReference type="OrthoDB" id="9787830at2"/>
<evidence type="ECO:0000313" key="5">
    <source>
        <dbReference type="Proteomes" id="UP000007177"/>
    </source>
</evidence>
<dbReference type="STRING" id="931626.Awo_c10600"/>
<reference evidence="4 5" key="2">
    <citation type="journal article" date="2012" name="PLoS ONE">
        <title>An ancient pathway combining carbon dioxide fixation with the generation and utilization of a sodium ion gradient for ATP synthesis.</title>
        <authorList>
            <person name="Poehlein A."/>
            <person name="Schmidt S."/>
            <person name="Kaster A.K."/>
            <person name="Goenrich M."/>
            <person name="Vollmers J."/>
            <person name="Thurmer A."/>
            <person name="Bertsch J."/>
            <person name="Schuchmann K."/>
            <person name="Voigt B."/>
            <person name="Hecker M."/>
            <person name="Daniel R."/>
            <person name="Thauer R.K."/>
            <person name="Gottschalk G."/>
            <person name="Muller V."/>
        </authorList>
    </citation>
    <scope>NUCLEOTIDE SEQUENCE [LARGE SCALE GENOMIC DNA]</scope>
    <source>
        <strain evidence="5">ATCC 29683 / DSM 1030 / JCM 2381 / KCTC 1655 / WB1</strain>
    </source>
</reference>
<dbReference type="eggNOG" id="COG0614">
    <property type="taxonomic scope" value="Bacteria"/>
</dbReference>
<comment type="similarity">
    <text evidence="1">Belongs to the bacterial solute-binding protein 8 family.</text>
</comment>
<gene>
    <name evidence="4" type="ordered locus">Awo_c10600</name>
</gene>
<protein>
    <submittedName>
        <fullName evidence="4">Fe(3+)-citrate ABC transport system periplasmic binding protein</fullName>
    </submittedName>
</protein>
<evidence type="ECO:0000259" key="3">
    <source>
        <dbReference type="PROSITE" id="PS50983"/>
    </source>
</evidence>
<evidence type="ECO:0000256" key="1">
    <source>
        <dbReference type="ARBA" id="ARBA00008814"/>
    </source>
</evidence>
<evidence type="ECO:0000313" key="4">
    <source>
        <dbReference type="EMBL" id="AFA47846.1"/>
    </source>
</evidence>
<accession>H6LD07</accession>
<dbReference type="PANTHER" id="PTHR30535">
    <property type="entry name" value="VITAMIN B12-BINDING PROTEIN"/>
    <property type="match status" value="1"/>
</dbReference>
<dbReference type="InterPro" id="IPR002491">
    <property type="entry name" value="ABC_transptr_periplasmic_BD"/>
</dbReference>
<organism evidence="4 5">
    <name type="scientific">Acetobacterium woodii (strain ATCC 29683 / DSM 1030 / JCM 2381 / KCTC 1655 / WB1)</name>
    <dbReference type="NCBI Taxonomy" id="931626"/>
    <lineage>
        <taxon>Bacteria</taxon>
        <taxon>Bacillati</taxon>
        <taxon>Bacillota</taxon>
        <taxon>Clostridia</taxon>
        <taxon>Eubacteriales</taxon>
        <taxon>Eubacteriaceae</taxon>
        <taxon>Acetobacterium</taxon>
    </lineage>
</organism>
<proteinExistence type="inferred from homology"/>
<dbReference type="CDD" id="cd01147">
    <property type="entry name" value="HemV-2"/>
    <property type="match status" value="1"/>
</dbReference>
<dbReference type="Gene3D" id="3.40.50.1980">
    <property type="entry name" value="Nitrogenase molybdenum iron protein domain"/>
    <property type="match status" value="2"/>
</dbReference>
<keyword evidence="2" id="KW-0732">Signal</keyword>
<keyword evidence="5" id="KW-1185">Reference proteome</keyword>
<dbReference type="RefSeq" id="WP_014355449.1">
    <property type="nucleotide sequence ID" value="NC_016894.1"/>
</dbReference>
<feature type="chain" id="PRO_5003605070" evidence="2">
    <location>
        <begin position="26"/>
        <end position="362"/>
    </location>
</feature>
<dbReference type="PROSITE" id="PS50983">
    <property type="entry name" value="FE_B12_PBP"/>
    <property type="match status" value="1"/>
</dbReference>
<dbReference type="InterPro" id="IPR050902">
    <property type="entry name" value="ABC_Transporter_SBP"/>
</dbReference>
<sequence length="362" mass="38980">MKKIFAVLLSLIMVVTFGACSNANAGSNESKATTKVVTDSLGRQVEVPTEIKSVGSLGVMRLLTYMDAVDLVTGATNMDNVQELTRAYTLVNPNYANLAVIGQGGAGGIVPFEEEIIKLAPDVIFVVADYTQADELSAKTGIPVVAVKNPGLFDGTMSASIDIIGAVLGKEDRAKEVNGFMDAAQKDLNDRTKDIAEASKPTVYNGGLNFKGKHGFDGTSAKYGPFLAINANNVVDQTGQNGAFTIDLEQVLAWNPDIIFLNPENMDLVNEQYTQNPDFFNALDAVKNNKVYTQLAYNNNYTNIEIALADAYYAGTVIYPEQFKDIDAGKKADEIFKFLLGEELYSKYVAAGQGFGPLTIGQ</sequence>
<dbReference type="SUPFAM" id="SSF53807">
    <property type="entry name" value="Helical backbone' metal receptor"/>
    <property type="match status" value="1"/>
</dbReference>
<name>H6LD07_ACEWD</name>
<dbReference type="Pfam" id="PF01497">
    <property type="entry name" value="Peripla_BP_2"/>
    <property type="match status" value="1"/>
</dbReference>
<reference evidence="5" key="1">
    <citation type="submission" date="2011-07" db="EMBL/GenBank/DDBJ databases">
        <title>Complete genome sequence of Acetobacterium woodii.</title>
        <authorList>
            <person name="Poehlein A."/>
            <person name="Schmidt S."/>
            <person name="Kaster A.-K."/>
            <person name="Goenrich M."/>
            <person name="Vollmers J."/>
            <person name="Thuermer A."/>
            <person name="Gottschalk G."/>
            <person name="Thauer R.K."/>
            <person name="Daniel R."/>
            <person name="Mueller V."/>
        </authorList>
    </citation>
    <scope>NUCLEOTIDE SEQUENCE [LARGE SCALE GENOMIC DNA]</scope>
    <source>
        <strain evidence="5">ATCC 29683 / DSM 1030 / JCM 2381 / KCTC 1655 / WB1</strain>
    </source>
</reference>
<feature type="domain" description="Fe/B12 periplasmic-binding" evidence="3">
    <location>
        <begin position="51"/>
        <end position="322"/>
    </location>
</feature>